<name>A0A919Y8D4_9BACL</name>
<evidence type="ECO:0000313" key="2">
    <source>
        <dbReference type="Proteomes" id="UP000678895"/>
    </source>
</evidence>
<accession>A0A919Y8D4</accession>
<proteinExistence type="predicted"/>
<evidence type="ECO:0000313" key="1">
    <source>
        <dbReference type="EMBL" id="GIO44220.1"/>
    </source>
</evidence>
<dbReference type="Proteomes" id="UP000678895">
    <property type="component" value="Unassembled WGS sequence"/>
</dbReference>
<organism evidence="1 2">
    <name type="scientific">Paenibacillus apis</name>
    <dbReference type="NCBI Taxonomy" id="1792174"/>
    <lineage>
        <taxon>Bacteria</taxon>
        <taxon>Bacillati</taxon>
        <taxon>Bacillota</taxon>
        <taxon>Bacilli</taxon>
        <taxon>Bacillales</taxon>
        <taxon>Paenibacillaceae</taxon>
        <taxon>Paenibacillus</taxon>
    </lineage>
</organism>
<comment type="caution">
    <text evidence="1">The sequence shown here is derived from an EMBL/GenBank/DDBJ whole genome shotgun (WGS) entry which is preliminary data.</text>
</comment>
<keyword evidence="2" id="KW-1185">Reference proteome</keyword>
<sequence>MTDFSPPIYYMNALKMRGQKVNFSAARRLREAQEGGTECRRFYGHYVFLELIFEENGNVTDILYT</sequence>
<gene>
    <name evidence="1" type="ORF">J41TS4_39780</name>
</gene>
<dbReference type="EMBL" id="BORS01000015">
    <property type="protein sequence ID" value="GIO44220.1"/>
    <property type="molecule type" value="Genomic_DNA"/>
</dbReference>
<protein>
    <submittedName>
        <fullName evidence="1">Uncharacterized protein</fullName>
    </submittedName>
</protein>
<reference evidence="1" key="1">
    <citation type="submission" date="2021-03" db="EMBL/GenBank/DDBJ databases">
        <title>Antimicrobial resistance genes in bacteria isolated from Japanese honey, and their potential for conferring macrolide and lincosamide resistance in the American foulbrood pathogen Paenibacillus larvae.</title>
        <authorList>
            <person name="Okamoto M."/>
            <person name="Kumagai M."/>
            <person name="Kanamori H."/>
            <person name="Takamatsu D."/>
        </authorList>
    </citation>
    <scope>NUCLEOTIDE SEQUENCE</scope>
    <source>
        <strain evidence="1">J41TS4</strain>
    </source>
</reference>
<dbReference type="AlphaFoldDB" id="A0A919Y8D4"/>